<reference evidence="2 3" key="1">
    <citation type="journal article" date="2024" name="Science">
        <title>Giant polyketide synthase enzymes in the biosynthesis of giant marine polyether toxins.</title>
        <authorList>
            <person name="Fallon T.R."/>
            <person name="Shende V.V."/>
            <person name="Wierzbicki I.H."/>
            <person name="Pendleton A.L."/>
            <person name="Watervoot N.F."/>
            <person name="Auber R.P."/>
            <person name="Gonzalez D.J."/>
            <person name="Wisecaver J.H."/>
            <person name="Moore B.S."/>
        </authorList>
    </citation>
    <scope>NUCLEOTIDE SEQUENCE [LARGE SCALE GENOMIC DNA]</scope>
    <source>
        <strain evidence="2 3">12B1</strain>
    </source>
</reference>
<evidence type="ECO:0000313" key="3">
    <source>
        <dbReference type="Proteomes" id="UP001515480"/>
    </source>
</evidence>
<gene>
    <name evidence="2" type="ORF">AB1Y20_015479</name>
</gene>
<dbReference type="Proteomes" id="UP001515480">
    <property type="component" value="Unassembled WGS sequence"/>
</dbReference>
<proteinExistence type="predicted"/>
<accession>A0AB34K0K1</accession>
<evidence type="ECO:0000256" key="1">
    <source>
        <dbReference type="SAM" id="Coils"/>
    </source>
</evidence>
<dbReference type="EMBL" id="JBGBPQ010000003">
    <property type="protein sequence ID" value="KAL1526783.1"/>
    <property type="molecule type" value="Genomic_DNA"/>
</dbReference>
<keyword evidence="3" id="KW-1185">Reference proteome</keyword>
<comment type="caution">
    <text evidence="2">The sequence shown here is derived from an EMBL/GenBank/DDBJ whole genome shotgun (WGS) entry which is preliminary data.</text>
</comment>
<feature type="coiled-coil region" evidence="1">
    <location>
        <begin position="97"/>
        <end position="244"/>
    </location>
</feature>
<protein>
    <submittedName>
        <fullName evidence="2">Uncharacterized protein</fullName>
    </submittedName>
</protein>
<name>A0AB34K0K1_PRYPA</name>
<organism evidence="2 3">
    <name type="scientific">Prymnesium parvum</name>
    <name type="common">Toxic golden alga</name>
    <dbReference type="NCBI Taxonomy" id="97485"/>
    <lineage>
        <taxon>Eukaryota</taxon>
        <taxon>Haptista</taxon>
        <taxon>Haptophyta</taxon>
        <taxon>Prymnesiophyceae</taxon>
        <taxon>Prymnesiales</taxon>
        <taxon>Prymnesiaceae</taxon>
        <taxon>Prymnesium</taxon>
    </lineage>
</organism>
<keyword evidence="1" id="KW-0175">Coiled coil</keyword>
<dbReference type="AlphaFoldDB" id="A0AB34K0K1"/>
<sequence length="275" mass="31227">MSLRIEDLTMHHARRTEIIPGSRRPNMPQHHLYDHEVGPSTGSALQVVMDDVARTQEQQRLAHRVAQMASDLELCREEQAHTANLAAQREYVLQRQVEQAVQAAKEAEEAHRGTLREAQAAWMRVRELEQLVAFAEADRDEARADKESVIQEITSLREELHTCHLQAQELRSSEASAIRTHQKAADDARSSLARVERERDEAVRALGAEAKAHKLREQKLEAQCEQLRKETERMSTMVDAAEVQRERDRGALALERVMQAAASQEEAWGKELKAA</sequence>
<evidence type="ECO:0000313" key="2">
    <source>
        <dbReference type="EMBL" id="KAL1526783.1"/>
    </source>
</evidence>